<organism evidence="1 2">
    <name type="scientific">Scortum barcoo</name>
    <name type="common">barcoo grunter</name>
    <dbReference type="NCBI Taxonomy" id="214431"/>
    <lineage>
        <taxon>Eukaryota</taxon>
        <taxon>Metazoa</taxon>
        <taxon>Chordata</taxon>
        <taxon>Craniata</taxon>
        <taxon>Vertebrata</taxon>
        <taxon>Euteleostomi</taxon>
        <taxon>Actinopterygii</taxon>
        <taxon>Neopterygii</taxon>
        <taxon>Teleostei</taxon>
        <taxon>Neoteleostei</taxon>
        <taxon>Acanthomorphata</taxon>
        <taxon>Eupercaria</taxon>
        <taxon>Centrarchiformes</taxon>
        <taxon>Terapontoidei</taxon>
        <taxon>Terapontidae</taxon>
        <taxon>Scortum</taxon>
    </lineage>
</organism>
<comment type="caution">
    <text evidence="1">The sequence shown here is derived from an EMBL/GenBank/DDBJ whole genome shotgun (WGS) entry which is preliminary data.</text>
</comment>
<name>A0ACB8WSP5_9TELE</name>
<reference evidence="1" key="1">
    <citation type="submission" date="2022-04" db="EMBL/GenBank/DDBJ databases">
        <title>Jade perch genome.</title>
        <authorList>
            <person name="Chao B."/>
        </authorList>
    </citation>
    <scope>NUCLEOTIDE SEQUENCE</scope>
    <source>
        <strain evidence="1">CB-2022</strain>
    </source>
</reference>
<dbReference type="EMBL" id="CM041537">
    <property type="protein sequence ID" value="KAI3370297.1"/>
    <property type="molecule type" value="Genomic_DNA"/>
</dbReference>
<keyword evidence="2" id="KW-1185">Reference proteome</keyword>
<protein>
    <submittedName>
        <fullName evidence="1">Uncharacterized protein</fullName>
    </submittedName>
</protein>
<sequence>MDSADANTIKTALDTQAYRLKHHDAQLSNIAAPPASPATAAAAPPQPPPVPFSLPVSSAPVCLASPPKFSGESGECRPFLIQCDLHFSMDPNAFASEQARVAFMVSHITEKGGCLGYGRVTSPAREASSALLKIQQGRRRVVDYALEFRTLAADSGWNETSIISAFIDGLTEEERLSGSVGHPKGLRKPSRNSLSHRQSPP</sequence>
<accession>A0ACB8WSP5</accession>
<dbReference type="Proteomes" id="UP000831701">
    <property type="component" value="Chromosome 7"/>
</dbReference>
<proteinExistence type="predicted"/>
<evidence type="ECO:0000313" key="2">
    <source>
        <dbReference type="Proteomes" id="UP000831701"/>
    </source>
</evidence>
<gene>
    <name evidence="1" type="ORF">L3Q82_025072</name>
</gene>
<evidence type="ECO:0000313" key="1">
    <source>
        <dbReference type="EMBL" id="KAI3370297.1"/>
    </source>
</evidence>